<feature type="transmembrane region" description="Helical" evidence="4">
    <location>
        <begin position="175"/>
        <end position="196"/>
    </location>
</feature>
<dbReference type="PANTHER" id="PTHR10117:SF54">
    <property type="entry name" value="TRANSIENT RECEPTOR POTENTIAL-GAMMA PROTEIN"/>
    <property type="match status" value="1"/>
</dbReference>
<feature type="transmembrane region" description="Helical" evidence="4">
    <location>
        <begin position="208"/>
        <end position="228"/>
    </location>
</feature>
<keyword evidence="4" id="KW-0812">Transmembrane</keyword>
<keyword evidence="4" id="KW-1133">Transmembrane helix</keyword>
<proteinExistence type="predicted"/>
<comment type="caution">
    <text evidence="5">The sequence shown here is derived from an EMBL/GenBank/DDBJ whole genome shotgun (WGS) entry which is preliminary data.</text>
</comment>
<dbReference type="AlphaFoldDB" id="A0A8X6Q5G2"/>
<keyword evidence="6" id="KW-1185">Reference proteome</keyword>
<dbReference type="GO" id="GO:0051480">
    <property type="term" value="P:regulation of cytosolic calcium ion concentration"/>
    <property type="evidence" value="ECO:0007669"/>
    <property type="project" value="TreeGrafter"/>
</dbReference>
<evidence type="ECO:0000313" key="6">
    <source>
        <dbReference type="Proteomes" id="UP000887013"/>
    </source>
</evidence>
<dbReference type="GO" id="GO:0015279">
    <property type="term" value="F:store-operated calcium channel activity"/>
    <property type="evidence" value="ECO:0007669"/>
    <property type="project" value="TreeGrafter"/>
</dbReference>
<dbReference type="OrthoDB" id="6434107at2759"/>
<protein>
    <submittedName>
        <fullName evidence="5">Short transient receptor potential channel 6</fullName>
    </submittedName>
</protein>
<evidence type="ECO:0000256" key="3">
    <source>
        <dbReference type="ARBA" id="ARBA00023303"/>
    </source>
</evidence>
<dbReference type="GO" id="GO:0070679">
    <property type="term" value="F:inositol 1,4,5 trisphosphate binding"/>
    <property type="evidence" value="ECO:0007669"/>
    <property type="project" value="TreeGrafter"/>
</dbReference>
<evidence type="ECO:0000313" key="5">
    <source>
        <dbReference type="EMBL" id="GFU00250.1"/>
    </source>
</evidence>
<dbReference type="PANTHER" id="PTHR10117">
    <property type="entry name" value="TRANSIENT RECEPTOR POTENTIAL CHANNEL"/>
    <property type="match status" value="1"/>
</dbReference>
<gene>
    <name evidence="5" type="primary">Trpc6</name>
    <name evidence="5" type="ORF">NPIL_359871</name>
</gene>
<keyword evidence="1" id="KW-0813">Transport</keyword>
<keyword evidence="3" id="KW-0407">Ion channel</keyword>
<organism evidence="5 6">
    <name type="scientific">Nephila pilipes</name>
    <name type="common">Giant wood spider</name>
    <name type="synonym">Nephila maculata</name>
    <dbReference type="NCBI Taxonomy" id="299642"/>
    <lineage>
        <taxon>Eukaryota</taxon>
        <taxon>Metazoa</taxon>
        <taxon>Ecdysozoa</taxon>
        <taxon>Arthropoda</taxon>
        <taxon>Chelicerata</taxon>
        <taxon>Arachnida</taxon>
        <taxon>Araneae</taxon>
        <taxon>Araneomorphae</taxon>
        <taxon>Entelegynae</taxon>
        <taxon>Araneoidea</taxon>
        <taxon>Nephilidae</taxon>
        <taxon>Nephila</taxon>
    </lineage>
</organism>
<dbReference type="GO" id="GO:0005886">
    <property type="term" value="C:plasma membrane"/>
    <property type="evidence" value="ECO:0007669"/>
    <property type="project" value="TreeGrafter"/>
</dbReference>
<evidence type="ECO:0000256" key="2">
    <source>
        <dbReference type="ARBA" id="ARBA00023065"/>
    </source>
</evidence>
<keyword evidence="4" id="KW-0472">Membrane</keyword>
<dbReference type="InterPro" id="IPR002153">
    <property type="entry name" value="TRPC_channel"/>
</dbReference>
<dbReference type="EMBL" id="BMAW01076163">
    <property type="protein sequence ID" value="GFU00250.1"/>
    <property type="molecule type" value="Genomic_DNA"/>
</dbReference>
<evidence type="ECO:0000256" key="4">
    <source>
        <dbReference type="SAM" id="Phobius"/>
    </source>
</evidence>
<accession>A0A8X6Q5G2</accession>
<reference evidence="5" key="1">
    <citation type="submission" date="2020-08" db="EMBL/GenBank/DDBJ databases">
        <title>Multicomponent nature underlies the extraordinary mechanical properties of spider dragline silk.</title>
        <authorList>
            <person name="Kono N."/>
            <person name="Nakamura H."/>
            <person name="Mori M."/>
            <person name="Yoshida Y."/>
            <person name="Ohtoshi R."/>
            <person name="Malay A.D."/>
            <person name="Moran D.A.P."/>
            <person name="Tomita M."/>
            <person name="Numata K."/>
            <person name="Arakawa K."/>
        </authorList>
    </citation>
    <scope>NUCLEOTIDE SEQUENCE</scope>
</reference>
<sequence>MRYEFELRRHLYFTEDWRGDDNFYGVITGFGVSLCVQNRFRSKFVMRAEGTYFQGLKKSTEKCFQKTKHEHEDAYEGRSHVVAEYEELRGQVQSFTVELLNQCRNTNEVECLLKLPGGFDFEGRKTEFPRLQIALDYRQKEFVAHSMVQIVLTSHWLGEFRSWPRLPLRYKAMHVIARVVLFPVLCILLLVVPFLPKLRKYHSPINRFLLSLSSYICFLVCVYALNILNMEQDKRGPPQSGRFLISASEIIS</sequence>
<dbReference type="Proteomes" id="UP000887013">
    <property type="component" value="Unassembled WGS sequence"/>
</dbReference>
<keyword evidence="5" id="KW-0675">Receptor</keyword>
<keyword evidence="2" id="KW-0406">Ion transport</keyword>
<name>A0A8X6Q5G2_NEPPI</name>
<evidence type="ECO:0000256" key="1">
    <source>
        <dbReference type="ARBA" id="ARBA00022448"/>
    </source>
</evidence>
<dbReference type="GO" id="GO:0034703">
    <property type="term" value="C:cation channel complex"/>
    <property type="evidence" value="ECO:0007669"/>
    <property type="project" value="TreeGrafter"/>
</dbReference>